<gene>
    <name evidence="2" type="ORF">CEXT_579771</name>
</gene>
<name>A0AAV4YCV5_CAEEX</name>
<feature type="compositionally biased region" description="Basic and acidic residues" evidence="1">
    <location>
        <begin position="123"/>
        <end position="159"/>
    </location>
</feature>
<proteinExistence type="predicted"/>
<protein>
    <submittedName>
        <fullName evidence="2">Uncharacterized protein</fullName>
    </submittedName>
</protein>
<evidence type="ECO:0000313" key="3">
    <source>
        <dbReference type="Proteomes" id="UP001054945"/>
    </source>
</evidence>
<reference evidence="2 3" key="1">
    <citation type="submission" date="2021-06" db="EMBL/GenBank/DDBJ databases">
        <title>Caerostris extrusa draft genome.</title>
        <authorList>
            <person name="Kono N."/>
            <person name="Arakawa K."/>
        </authorList>
    </citation>
    <scope>NUCLEOTIDE SEQUENCE [LARGE SCALE GENOMIC DNA]</scope>
</reference>
<evidence type="ECO:0000313" key="2">
    <source>
        <dbReference type="EMBL" id="GIZ04205.1"/>
    </source>
</evidence>
<organism evidence="2 3">
    <name type="scientific">Caerostris extrusa</name>
    <name type="common">Bark spider</name>
    <name type="synonym">Caerostris bankana</name>
    <dbReference type="NCBI Taxonomy" id="172846"/>
    <lineage>
        <taxon>Eukaryota</taxon>
        <taxon>Metazoa</taxon>
        <taxon>Ecdysozoa</taxon>
        <taxon>Arthropoda</taxon>
        <taxon>Chelicerata</taxon>
        <taxon>Arachnida</taxon>
        <taxon>Araneae</taxon>
        <taxon>Araneomorphae</taxon>
        <taxon>Entelegynae</taxon>
        <taxon>Araneoidea</taxon>
        <taxon>Araneidae</taxon>
        <taxon>Caerostris</taxon>
    </lineage>
</organism>
<evidence type="ECO:0000256" key="1">
    <source>
        <dbReference type="SAM" id="MobiDB-lite"/>
    </source>
</evidence>
<dbReference type="AlphaFoldDB" id="A0AAV4YCV5"/>
<dbReference type="Proteomes" id="UP001054945">
    <property type="component" value="Unassembled WGS sequence"/>
</dbReference>
<keyword evidence="3" id="KW-1185">Reference proteome</keyword>
<comment type="caution">
    <text evidence="2">The sequence shown here is derived from an EMBL/GenBank/DDBJ whole genome shotgun (WGS) entry which is preliminary data.</text>
</comment>
<accession>A0AAV4YCV5</accession>
<dbReference type="EMBL" id="BPLR01019049">
    <property type="protein sequence ID" value="GIZ04205.1"/>
    <property type="molecule type" value="Genomic_DNA"/>
</dbReference>
<feature type="region of interest" description="Disordered" evidence="1">
    <location>
        <begin position="123"/>
        <end position="166"/>
    </location>
</feature>
<sequence length="166" mass="19598">MNSNKAVLEYELEKEHKSVDLLHLITPELSLVKHDRRSNPRPAVTPVKAFTHHTCIHPFTTEVSAEKKNTTMKRTIECSYHPFQQNIRYHNTLKVSCGFYLFLHLMQQQQKQQQQNNKKIKENIDVLMDFSRKSDSAEERSKKGGKEEQRKKEEEKTAEKPQFYVL</sequence>